<dbReference type="RefSeq" id="XP_005832632.1">
    <property type="nucleotide sequence ID" value="XM_005832575.1"/>
</dbReference>
<keyword evidence="3" id="KW-1185">Reference proteome</keyword>
<evidence type="ECO:0000313" key="1">
    <source>
        <dbReference type="EMBL" id="EKX45652.1"/>
    </source>
</evidence>
<protein>
    <submittedName>
        <fullName evidence="1 2">Uncharacterized protein</fullName>
    </submittedName>
</protein>
<organism evidence="1">
    <name type="scientific">Guillardia theta (strain CCMP2712)</name>
    <name type="common">Cryptophyte</name>
    <dbReference type="NCBI Taxonomy" id="905079"/>
    <lineage>
        <taxon>Eukaryota</taxon>
        <taxon>Cryptophyceae</taxon>
        <taxon>Pyrenomonadales</taxon>
        <taxon>Geminigeraceae</taxon>
        <taxon>Guillardia</taxon>
    </lineage>
</organism>
<evidence type="ECO:0000313" key="2">
    <source>
        <dbReference type="EnsemblProtists" id="EKX45652"/>
    </source>
</evidence>
<gene>
    <name evidence="1" type="ORF">GUITHDRAFT_152656</name>
</gene>
<name>L1JBF6_GUITC</name>
<dbReference type="EnsemblProtists" id="EKX45652">
    <property type="protein sequence ID" value="EKX45652"/>
    <property type="gene ID" value="GUITHDRAFT_152656"/>
</dbReference>
<accession>L1JBF6</accession>
<reference evidence="3" key="2">
    <citation type="submission" date="2012-11" db="EMBL/GenBank/DDBJ databases">
        <authorList>
            <person name="Kuo A."/>
            <person name="Curtis B.A."/>
            <person name="Tanifuji G."/>
            <person name="Burki F."/>
            <person name="Gruber A."/>
            <person name="Irimia M."/>
            <person name="Maruyama S."/>
            <person name="Arias M.C."/>
            <person name="Ball S.G."/>
            <person name="Gile G.H."/>
            <person name="Hirakawa Y."/>
            <person name="Hopkins J.F."/>
            <person name="Rensing S.A."/>
            <person name="Schmutz J."/>
            <person name="Symeonidi A."/>
            <person name="Elias M."/>
            <person name="Eveleigh R.J."/>
            <person name="Herman E.K."/>
            <person name="Klute M.J."/>
            <person name="Nakayama T."/>
            <person name="Obornik M."/>
            <person name="Reyes-Prieto A."/>
            <person name="Armbrust E.V."/>
            <person name="Aves S.J."/>
            <person name="Beiko R.G."/>
            <person name="Coutinho P."/>
            <person name="Dacks J.B."/>
            <person name="Durnford D.G."/>
            <person name="Fast N.M."/>
            <person name="Green B.R."/>
            <person name="Grisdale C."/>
            <person name="Hempe F."/>
            <person name="Henrissat B."/>
            <person name="Hoppner M.P."/>
            <person name="Ishida K.-I."/>
            <person name="Kim E."/>
            <person name="Koreny L."/>
            <person name="Kroth P.G."/>
            <person name="Liu Y."/>
            <person name="Malik S.-B."/>
            <person name="Maier U.G."/>
            <person name="McRose D."/>
            <person name="Mock T."/>
            <person name="Neilson J.A."/>
            <person name="Onodera N.T."/>
            <person name="Poole A.M."/>
            <person name="Pritham E.J."/>
            <person name="Richards T.A."/>
            <person name="Rocap G."/>
            <person name="Roy S.W."/>
            <person name="Sarai C."/>
            <person name="Schaack S."/>
            <person name="Shirato S."/>
            <person name="Slamovits C.H."/>
            <person name="Spencer D.F."/>
            <person name="Suzuki S."/>
            <person name="Worden A.Z."/>
            <person name="Zauner S."/>
            <person name="Barry K."/>
            <person name="Bell C."/>
            <person name="Bharti A.K."/>
            <person name="Crow J.A."/>
            <person name="Grimwood J."/>
            <person name="Kramer R."/>
            <person name="Lindquist E."/>
            <person name="Lucas S."/>
            <person name="Salamov A."/>
            <person name="McFadden G.I."/>
            <person name="Lane C.E."/>
            <person name="Keeling P.J."/>
            <person name="Gray M.W."/>
            <person name="Grigoriev I.V."/>
            <person name="Archibald J.M."/>
        </authorList>
    </citation>
    <scope>NUCLEOTIDE SEQUENCE</scope>
    <source>
        <strain evidence="3">CCMP2712</strain>
    </source>
</reference>
<evidence type="ECO:0000313" key="3">
    <source>
        <dbReference type="Proteomes" id="UP000011087"/>
    </source>
</evidence>
<dbReference type="Proteomes" id="UP000011087">
    <property type="component" value="Unassembled WGS sequence"/>
</dbReference>
<reference evidence="1 3" key="1">
    <citation type="journal article" date="2012" name="Nature">
        <title>Algal genomes reveal evolutionary mosaicism and the fate of nucleomorphs.</title>
        <authorList>
            <consortium name="DOE Joint Genome Institute"/>
            <person name="Curtis B.A."/>
            <person name="Tanifuji G."/>
            <person name="Burki F."/>
            <person name="Gruber A."/>
            <person name="Irimia M."/>
            <person name="Maruyama S."/>
            <person name="Arias M.C."/>
            <person name="Ball S.G."/>
            <person name="Gile G.H."/>
            <person name="Hirakawa Y."/>
            <person name="Hopkins J.F."/>
            <person name="Kuo A."/>
            <person name="Rensing S.A."/>
            <person name="Schmutz J."/>
            <person name="Symeonidi A."/>
            <person name="Elias M."/>
            <person name="Eveleigh R.J."/>
            <person name="Herman E.K."/>
            <person name="Klute M.J."/>
            <person name="Nakayama T."/>
            <person name="Obornik M."/>
            <person name="Reyes-Prieto A."/>
            <person name="Armbrust E.V."/>
            <person name="Aves S.J."/>
            <person name="Beiko R.G."/>
            <person name="Coutinho P."/>
            <person name="Dacks J.B."/>
            <person name="Durnford D.G."/>
            <person name="Fast N.M."/>
            <person name="Green B.R."/>
            <person name="Grisdale C.J."/>
            <person name="Hempel F."/>
            <person name="Henrissat B."/>
            <person name="Hoppner M.P."/>
            <person name="Ishida K."/>
            <person name="Kim E."/>
            <person name="Koreny L."/>
            <person name="Kroth P.G."/>
            <person name="Liu Y."/>
            <person name="Malik S.B."/>
            <person name="Maier U.G."/>
            <person name="McRose D."/>
            <person name="Mock T."/>
            <person name="Neilson J.A."/>
            <person name="Onodera N.T."/>
            <person name="Poole A.M."/>
            <person name="Pritham E.J."/>
            <person name="Richards T.A."/>
            <person name="Rocap G."/>
            <person name="Roy S.W."/>
            <person name="Sarai C."/>
            <person name="Schaack S."/>
            <person name="Shirato S."/>
            <person name="Slamovits C.H."/>
            <person name="Spencer D.F."/>
            <person name="Suzuki S."/>
            <person name="Worden A.Z."/>
            <person name="Zauner S."/>
            <person name="Barry K."/>
            <person name="Bell C."/>
            <person name="Bharti A.K."/>
            <person name="Crow J.A."/>
            <person name="Grimwood J."/>
            <person name="Kramer R."/>
            <person name="Lindquist E."/>
            <person name="Lucas S."/>
            <person name="Salamov A."/>
            <person name="McFadden G.I."/>
            <person name="Lane C.E."/>
            <person name="Keeling P.J."/>
            <person name="Gray M.W."/>
            <person name="Grigoriev I.V."/>
            <person name="Archibald J.M."/>
        </authorList>
    </citation>
    <scope>NUCLEOTIDE SEQUENCE</scope>
    <source>
        <strain evidence="1 3">CCMP2712</strain>
    </source>
</reference>
<dbReference type="HOGENOM" id="CLU_1952950_0_0_1"/>
<sequence length="129" mass="14835">MAAIHVVAMSRSGTLARRQTLLQADDMQTAEIGDHKLLEEEKEREGLGHRWNAAHNDEIRSDNIGGPHPSSNWVHKLYHREQPHPAVRKHAHVIRSSKELETRYYPLRWLQEETVPAAVNSRKFGVLHV</sequence>
<proteinExistence type="predicted"/>
<dbReference type="AlphaFoldDB" id="L1JBF6"/>
<reference evidence="2" key="3">
    <citation type="submission" date="2016-03" db="UniProtKB">
        <authorList>
            <consortium name="EnsemblProtists"/>
        </authorList>
    </citation>
    <scope>IDENTIFICATION</scope>
</reference>
<dbReference type="EMBL" id="JH992998">
    <property type="protein sequence ID" value="EKX45652.1"/>
    <property type="molecule type" value="Genomic_DNA"/>
</dbReference>
<dbReference type="GeneID" id="17302252"/>
<dbReference type="KEGG" id="gtt:GUITHDRAFT_152656"/>
<dbReference type="PaxDb" id="55529-EKX45652"/>